<dbReference type="Pfam" id="PF02204">
    <property type="entry name" value="VPS9"/>
    <property type="match status" value="1"/>
</dbReference>
<dbReference type="SMART" id="SM00248">
    <property type="entry name" value="ANK"/>
    <property type="match status" value="7"/>
</dbReference>
<evidence type="ECO:0000313" key="3">
    <source>
        <dbReference type="EMBL" id="JAG26660.1"/>
    </source>
</evidence>
<dbReference type="GO" id="GO:0000149">
    <property type="term" value="F:SNARE binding"/>
    <property type="evidence" value="ECO:0007669"/>
    <property type="project" value="TreeGrafter"/>
</dbReference>
<dbReference type="GO" id="GO:0045022">
    <property type="term" value="P:early endosome to late endosome transport"/>
    <property type="evidence" value="ECO:0007669"/>
    <property type="project" value="TreeGrafter"/>
</dbReference>
<dbReference type="PRINTS" id="PR01415">
    <property type="entry name" value="ANKYRIN"/>
</dbReference>
<dbReference type="GO" id="GO:0043005">
    <property type="term" value="C:neuron projection"/>
    <property type="evidence" value="ECO:0007669"/>
    <property type="project" value="TreeGrafter"/>
</dbReference>
<feature type="repeat" description="ANK" evidence="1">
    <location>
        <begin position="547"/>
        <end position="568"/>
    </location>
</feature>
<name>A0A0A9YAX7_LYGHE</name>
<dbReference type="PROSITE" id="PS50088">
    <property type="entry name" value="ANK_REPEAT"/>
    <property type="match status" value="7"/>
</dbReference>
<feature type="repeat" description="ANK" evidence="1">
    <location>
        <begin position="832"/>
        <end position="864"/>
    </location>
</feature>
<proteinExistence type="predicted"/>
<dbReference type="GO" id="GO:0030133">
    <property type="term" value="C:transport vesicle"/>
    <property type="evidence" value="ECO:0007669"/>
    <property type="project" value="TreeGrafter"/>
</dbReference>
<feature type="repeat" description="ANK" evidence="1">
    <location>
        <begin position="481"/>
        <end position="513"/>
    </location>
</feature>
<dbReference type="EMBL" id="GBHO01016944">
    <property type="protein sequence ID" value="JAG26660.1"/>
    <property type="molecule type" value="Transcribed_RNA"/>
</dbReference>
<reference evidence="3" key="2">
    <citation type="submission" date="2014-07" db="EMBL/GenBank/DDBJ databases">
        <authorList>
            <person name="Hull J."/>
        </authorList>
    </citation>
    <scope>NUCLEOTIDE SEQUENCE</scope>
</reference>
<dbReference type="InterPro" id="IPR002110">
    <property type="entry name" value="Ankyrin_rpt"/>
</dbReference>
<dbReference type="InterPro" id="IPR037191">
    <property type="entry name" value="VPS9_dom_sf"/>
</dbReference>
<evidence type="ECO:0000313" key="4">
    <source>
        <dbReference type="EMBL" id="JAG40795.1"/>
    </source>
</evidence>
<dbReference type="InterPro" id="IPR036770">
    <property type="entry name" value="Ankyrin_rpt-contain_sf"/>
</dbReference>
<dbReference type="PANTHER" id="PTHR24170:SF2">
    <property type="entry name" value="ANKYRIN REPEAT DOMAIN-CONTAINING PROTEIN 27"/>
    <property type="match status" value="1"/>
</dbReference>
<organism evidence="3">
    <name type="scientific">Lygus hesperus</name>
    <name type="common">Western plant bug</name>
    <dbReference type="NCBI Taxonomy" id="30085"/>
    <lineage>
        <taxon>Eukaryota</taxon>
        <taxon>Metazoa</taxon>
        <taxon>Ecdysozoa</taxon>
        <taxon>Arthropoda</taxon>
        <taxon>Hexapoda</taxon>
        <taxon>Insecta</taxon>
        <taxon>Pterygota</taxon>
        <taxon>Neoptera</taxon>
        <taxon>Paraneoptera</taxon>
        <taxon>Hemiptera</taxon>
        <taxon>Heteroptera</taxon>
        <taxon>Panheteroptera</taxon>
        <taxon>Cimicomorpha</taxon>
        <taxon>Miridae</taxon>
        <taxon>Mirini</taxon>
        <taxon>Lygus</taxon>
    </lineage>
</organism>
<feature type="repeat" description="ANK" evidence="1">
    <location>
        <begin position="514"/>
        <end position="546"/>
    </location>
</feature>
<dbReference type="GO" id="GO:0097422">
    <property type="term" value="C:tubular endosome"/>
    <property type="evidence" value="ECO:0007669"/>
    <property type="project" value="TreeGrafter"/>
</dbReference>
<dbReference type="GO" id="GO:0005886">
    <property type="term" value="C:plasma membrane"/>
    <property type="evidence" value="ECO:0007669"/>
    <property type="project" value="TreeGrafter"/>
</dbReference>
<evidence type="ECO:0000259" key="2">
    <source>
        <dbReference type="PROSITE" id="PS51205"/>
    </source>
</evidence>
<feature type="repeat" description="ANK" evidence="1">
    <location>
        <begin position="765"/>
        <end position="797"/>
    </location>
</feature>
<dbReference type="Pfam" id="PF00023">
    <property type="entry name" value="Ank"/>
    <property type="match status" value="1"/>
</dbReference>
<dbReference type="Pfam" id="PF12796">
    <property type="entry name" value="Ank_2"/>
    <property type="match status" value="2"/>
</dbReference>
<dbReference type="SUPFAM" id="SSF109993">
    <property type="entry name" value="VPS9 domain"/>
    <property type="match status" value="1"/>
</dbReference>
<feature type="repeat" description="ANK" evidence="1">
    <location>
        <begin position="798"/>
        <end position="822"/>
    </location>
</feature>
<dbReference type="SUPFAM" id="SSF48403">
    <property type="entry name" value="Ankyrin repeat"/>
    <property type="match status" value="2"/>
</dbReference>
<dbReference type="Gene3D" id="1.25.40.20">
    <property type="entry name" value="Ankyrin repeat-containing domain"/>
    <property type="match status" value="3"/>
</dbReference>
<dbReference type="Gene3D" id="1.20.1050.80">
    <property type="entry name" value="VPS9 domain"/>
    <property type="match status" value="1"/>
</dbReference>
<accession>A0A0A9YAX7</accession>
<dbReference type="PANTHER" id="PTHR24170">
    <property type="entry name" value="ANKYRIN REPEAT DOMAIN-CONTAINING PROTEIN 27"/>
    <property type="match status" value="1"/>
</dbReference>
<dbReference type="PROSITE" id="PS50297">
    <property type="entry name" value="ANK_REP_REGION"/>
    <property type="match status" value="6"/>
</dbReference>
<gene>
    <name evidence="3" type="primary">ANKRD27_1</name>
    <name evidence="4" type="synonym">ANKRD27_0</name>
    <name evidence="4" type="ORF">CM83_96510</name>
    <name evidence="3" type="ORF">CM83_96512</name>
</gene>
<protein>
    <submittedName>
        <fullName evidence="3">Ankyrin repeat domain-containing protein 27</fullName>
    </submittedName>
</protein>
<reference evidence="3" key="1">
    <citation type="journal article" date="2014" name="PLoS ONE">
        <title>Transcriptome-Based Identification of ABC Transporters in the Western Tarnished Plant Bug Lygus hesperus.</title>
        <authorList>
            <person name="Hull J.J."/>
            <person name="Chaney K."/>
            <person name="Geib S.M."/>
            <person name="Fabrick J.A."/>
            <person name="Brent C.S."/>
            <person name="Walsh D."/>
            <person name="Lavine L.C."/>
        </authorList>
    </citation>
    <scope>NUCLEOTIDE SEQUENCE</scope>
</reference>
<evidence type="ECO:0000256" key="1">
    <source>
        <dbReference type="PROSITE-ProRule" id="PRU00023"/>
    </source>
</evidence>
<dbReference type="GO" id="GO:0005770">
    <property type="term" value="C:late endosome"/>
    <property type="evidence" value="ECO:0007669"/>
    <property type="project" value="TreeGrafter"/>
</dbReference>
<dbReference type="EMBL" id="GBHO01002809">
    <property type="protein sequence ID" value="JAG40795.1"/>
    <property type="molecule type" value="Transcribed_RNA"/>
</dbReference>
<dbReference type="Pfam" id="PF13637">
    <property type="entry name" value="Ank_4"/>
    <property type="match status" value="1"/>
</dbReference>
<dbReference type="GO" id="GO:0005085">
    <property type="term" value="F:guanyl-nucleotide exchange factor activity"/>
    <property type="evidence" value="ECO:0007669"/>
    <property type="project" value="TreeGrafter"/>
</dbReference>
<feature type="domain" description="VPS9" evidence="2">
    <location>
        <begin position="242"/>
        <end position="383"/>
    </location>
</feature>
<dbReference type="GO" id="GO:0005769">
    <property type="term" value="C:early endosome"/>
    <property type="evidence" value="ECO:0007669"/>
    <property type="project" value="TreeGrafter"/>
</dbReference>
<dbReference type="InterPro" id="IPR003123">
    <property type="entry name" value="VPS9"/>
</dbReference>
<dbReference type="InterPro" id="IPR051248">
    <property type="entry name" value="UPF0507/Ank_repeat_27"/>
</dbReference>
<sequence>MESNYDEDLSENVFFHELQSEFYELFEKATLEGWIICVPRAGSMPKYALTANDFFSHILIPNDELPETHFRTLNDKDVKISNRVIFVECDVGSTFSSHVLFEETFYTNDMLKYKVLCVEHPLQQYCDGVRTESGITTVHTLRDCIDLLWTESSKDVLERMDDCIAQFLVANEKLEFMPLQDQKDVVGGLYTRCLQIALKNERLREKTASNRHLLDNVKVSVESYIHHGIYKKLIKGITGCTAYEDATFNKIVRNLSDIQLRDLNISPDFQPVIPKARSELRRVEGYSTVVGKVGCLRKTITAISNQDSDNSHTTNVLAADELLPMLVFLVIKSGLPNWIAHLTYVKEFSYSSSNYHANQHSFLVTSLEAAVTYIKDDLLIGPTEPECQIADSDFDRPEDDMDDPEDLTRPGVMLLASLFEAAKKGELEEVKRILDQHETRSASSLEGLTLCHPLCSCDKCEKELSFSMCNMAPTVNSCDDRGYTVLHIAAMYGQAQVIDMLLNHGAKPEKTDYKGSTALHYSCARGHQNSLLLLVHFGVKLNPADNEGNTPLHLAAANGHDTCIKALLYFVEQGGLEFDTNLRNNQGDTALHNAARWGYSNIVNLLLEYGASPFIENKRKQTPLDLAHNMHLLEVLSSPRRNNIPISPVLNISLNDISVAAASTSQLDFSEEDLEFNSPNKMKLGIRPNSTDGIRKVERVLRAIMYGDVQLACFYLGIEPSTHDEQDESCHPLCPCKTKKDTDKSIALGDTRVKEPLNINVCDSEGITPLHMAAKCGRMELVKLLIDSCADVNVCALNGMTPLHLACLNQRNRVATLLLEKGKCYVDAKDNFGNTPLHYCCQTSNSRMVSVLLKFKPKLEIRNNDGKTPLDEAKDLMSLTIVQLLTEYCLQD</sequence>
<dbReference type="GO" id="GO:0048812">
    <property type="term" value="P:neuron projection morphogenesis"/>
    <property type="evidence" value="ECO:0007669"/>
    <property type="project" value="TreeGrafter"/>
</dbReference>
<dbReference type="AlphaFoldDB" id="A0A0A9YAX7"/>
<dbReference type="PROSITE" id="PS51205">
    <property type="entry name" value="VPS9"/>
    <property type="match status" value="1"/>
</dbReference>
<feature type="repeat" description="ANK" evidence="1">
    <location>
        <begin position="586"/>
        <end position="618"/>
    </location>
</feature>
<dbReference type="CDD" id="cd22885">
    <property type="entry name" value="ANKRD27_zf1"/>
    <property type="match status" value="1"/>
</dbReference>
<keyword evidence="1" id="KW-0040">ANK repeat</keyword>